<evidence type="ECO:0000313" key="9">
    <source>
        <dbReference type="EMBL" id="SBT16144.1"/>
    </source>
</evidence>
<dbReference type="InterPro" id="IPR005017">
    <property type="entry name" value="OMPP1/FadL/TodX"/>
</dbReference>
<proteinExistence type="inferred from homology"/>
<keyword evidence="3" id="KW-1134">Transmembrane beta strand</keyword>
<keyword evidence="6" id="KW-0472">Membrane</keyword>
<dbReference type="PANTHER" id="PTHR35093:SF1">
    <property type="entry name" value="OUTER MEMBRANE LONG-CHAIN FATTY ACID RECEPTOR FADL FAMILY"/>
    <property type="match status" value="1"/>
</dbReference>
<dbReference type="SUPFAM" id="SSF56935">
    <property type="entry name" value="Porins"/>
    <property type="match status" value="1"/>
</dbReference>
<dbReference type="PANTHER" id="PTHR35093">
    <property type="entry name" value="OUTER MEMBRANE PROTEIN NMB0088-RELATED"/>
    <property type="match status" value="1"/>
</dbReference>
<evidence type="ECO:0000256" key="2">
    <source>
        <dbReference type="ARBA" id="ARBA00008163"/>
    </source>
</evidence>
<sequence length="412" mass="45066">MTSSFPYKKTLIASAFALSALQLHAAGFQLNAQSATGLGRAYAGDAVIGDNASIISRNPAGMALFDSPAMSIGVESITTDIEAKDATYTNNLTASNTSASTDGIGDTSIAPNFHYIRPVDDKFAWGFNAYSNFGTKTEFNKDYQGYEYGGKTDVKSINLGLVGSYRVNKQLAVGAGIDAVYGDGTFIRPANPVVASQFNTNNLLEIEADGWAVGYNLGLLFEVDDNNRFGLDYHYSPDIDADGEVYRFGATPTKQSDTVVMPLPDIAEFSGYHRLAPEYAVHYSVQFIRWSEFDVLEAKQAGLINNYQWQDAWHYSIGGTYYMDDAWELRAGYMYDTSAQADMRSLSVPDSDRQWLSAGFTYRPSQTSSIDFGATYLIGEDTNVQESTQLSSIQGTTHADALLLGLQYSRSF</sequence>
<keyword evidence="5 8" id="KW-0732">Signal</keyword>
<keyword evidence="11" id="KW-1185">Reference proteome</keyword>
<evidence type="ECO:0000256" key="5">
    <source>
        <dbReference type="ARBA" id="ARBA00022729"/>
    </source>
</evidence>
<protein>
    <submittedName>
        <fullName evidence="9">Long-chain fatty acid transport protein</fullName>
    </submittedName>
</protein>
<dbReference type="Proteomes" id="UP000092871">
    <property type="component" value="Unassembled WGS sequence"/>
</dbReference>
<organism evidence="9 12">
    <name type="scientific">Marinomonas gallaica</name>
    <dbReference type="NCBI Taxonomy" id="1806667"/>
    <lineage>
        <taxon>Bacteria</taxon>
        <taxon>Pseudomonadati</taxon>
        <taxon>Pseudomonadota</taxon>
        <taxon>Gammaproteobacteria</taxon>
        <taxon>Oceanospirillales</taxon>
        <taxon>Oceanospirillaceae</taxon>
        <taxon>Marinomonas</taxon>
    </lineage>
</organism>
<dbReference type="Proteomes" id="UP000092840">
    <property type="component" value="Unassembled WGS sequence"/>
</dbReference>
<evidence type="ECO:0000313" key="12">
    <source>
        <dbReference type="Proteomes" id="UP000092871"/>
    </source>
</evidence>
<evidence type="ECO:0000313" key="11">
    <source>
        <dbReference type="Proteomes" id="UP000092840"/>
    </source>
</evidence>
<reference evidence="10 11" key="1">
    <citation type="submission" date="2016-06" db="EMBL/GenBank/DDBJ databases">
        <authorList>
            <person name="Rodrigo-Torres L."/>
            <person name="Arahal D.R."/>
        </authorList>
    </citation>
    <scope>NUCLEOTIDE SEQUENCE [LARGE SCALE GENOMIC DNA]</scope>
    <source>
        <strain evidence="10 11">CECT 5116</strain>
    </source>
</reference>
<keyword evidence="7" id="KW-0998">Cell outer membrane</keyword>
<evidence type="ECO:0000313" key="10">
    <source>
        <dbReference type="EMBL" id="SBT21192.1"/>
    </source>
</evidence>
<dbReference type="GO" id="GO:0009279">
    <property type="term" value="C:cell outer membrane"/>
    <property type="evidence" value="ECO:0007669"/>
    <property type="project" value="UniProtKB-SubCell"/>
</dbReference>
<evidence type="ECO:0000256" key="7">
    <source>
        <dbReference type="ARBA" id="ARBA00023237"/>
    </source>
</evidence>
<dbReference type="OrthoDB" id="19849at2"/>
<dbReference type="Pfam" id="PF03349">
    <property type="entry name" value="Toluene_X"/>
    <property type="match status" value="1"/>
</dbReference>
<dbReference type="Gene3D" id="2.40.160.60">
    <property type="entry name" value="Outer membrane protein transport protein (OMPP1/FadL/TodX)"/>
    <property type="match status" value="1"/>
</dbReference>
<evidence type="ECO:0000256" key="4">
    <source>
        <dbReference type="ARBA" id="ARBA00022692"/>
    </source>
</evidence>
<comment type="similarity">
    <text evidence="2">Belongs to the OmpP1/FadL family.</text>
</comment>
<feature type="chain" id="PRO_5008676839" evidence="8">
    <location>
        <begin position="26"/>
        <end position="412"/>
    </location>
</feature>
<evidence type="ECO:0000256" key="1">
    <source>
        <dbReference type="ARBA" id="ARBA00004571"/>
    </source>
</evidence>
<gene>
    <name evidence="9" type="primary">fadL</name>
    <name evidence="9" type="ORF">MGA5115_00218</name>
    <name evidence="10" type="ORF">MGA5116_01779</name>
</gene>
<dbReference type="EMBL" id="FLRA01000002">
    <property type="protein sequence ID" value="SBT16144.1"/>
    <property type="molecule type" value="Genomic_DNA"/>
</dbReference>
<accession>A0A1C3JLT8</accession>
<evidence type="ECO:0000256" key="6">
    <source>
        <dbReference type="ARBA" id="ARBA00023136"/>
    </source>
</evidence>
<evidence type="ECO:0000256" key="8">
    <source>
        <dbReference type="SAM" id="SignalP"/>
    </source>
</evidence>
<feature type="signal peptide" evidence="8">
    <location>
        <begin position="1"/>
        <end position="25"/>
    </location>
</feature>
<dbReference type="RefSeq" id="WP_067030539.1">
    <property type="nucleotide sequence ID" value="NZ_FLRA01000002.1"/>
</dbReference>
<comment type="subcellular location">
    <subcellularLocation>
        <location evidence="1">Cell outer membrane</location>
        <topology evidence="1">Multi-pass membrane protein</topology>
    </subcellularLocation>
</comment>
<dbReference type="AlphaFoldDB" id="A0A1C3JLT8"/>
<dbReference type="EMBL" id="FLRB01000012">
    <property type="protein sequence ID" value="SBT21192.1"/>
    <property type="molecule type" value="Genomic_DNA"/>
</dbReference>
<name>A0A1C3JLT8_9GAMM</name>
<keyword evidence="4" id="KW-0812">Transmembrane</keyword>
<dbReference type="GO" id="GO:0015483">
    <property type="term" value="F:long-chain fatty acid transporting porin activity"/>
    <property type="evidence" value="ECO:0007669"/>
    <property type="project" value="TreeGrafter"/>
</dbReference>
<reference evidence="9 12" key="2">
    <citation type="submission" date="2016-06" db="EMBL/GenBank/DDBJ databases">
        <authorList>
            <person name="Kjaerup R.B."/>
            <person name="Dalgaard T.S."/>
            <person name="Juul-Madsen H.R."/>
        </authorList>
    </citation>
    <scope>NUCLEOTIDE SEQUENCE [LARGE SCALE GENOMIC DNA]</scope>
    <source>
        <strain evidence="9 12">CECT 5115</strain>
    </source>
</reference>
<evidence type="ECO:0000256" key="3">
    <source>
        <dbReference type="ARBA" id="ARBA00022452"/>
    </source>
</evidence>